<dbReference type="AlphaFoldDB" id="A0A5J9VF00"/>
<keyword evidence="2" id="KW-0472">Membrane</keyword>
<accession>A0A5J9VF00</accession>
<feature type="region of interest" description="Disordered" evidence="1">
    <location>
        <begin position="215"/>
        <end position="321"/>
    </location>
</feature>
<evidence type="ECO:0000313" key="5">
    <source>
        <dbReference type="Proteomes" id="UP000324897"/>
    </source>
</evidence>
<dbReference type="Proteomes" id="UP000324897">
    <property type="component" value="Unassembled WGS sequence"/>
</dbReference>
<organism evidence="4 5">
    <name type="scientific">Eragrostis curvula</name>
    <name type="common">weeping love grass</name>
    <dbReference type="NCBI Taxonomy" id="38414"/>
    <lineage>
        <taxon>Eukaryota</taxon>
        <taxon>Viridiplantae</taxon>
        <taxon>Streptophyta</taxon>
        <taxon>Embryophyta</taxon>
        <taxon>Tracheophyta</taxon>
        <taxon>Spermatophyta</taxon>
        <taxon>Magnoliopsida</taxon>
        <taxon>Liliopsida</taxon>
        <taxon>Poales</taxon>
        <taxon>Poaceae</taxon>
        <taxon>PACMAD clade</taxon>
        <taxon>Chloridoideae</taxon>
        <taxon>Eragrostideae</taxon>
        <taxon>Eragrostidinae</taxon>
        <taxon>Eragrostis</taxon>
    </lineage>
</organism>
<gene>
    <name evidence="4" type="ORF">EJB05_16099</name>
</gene>
<feature type="compositionally biased region" description="Low complexity" evidence="1">
    <location>
        <begin position="221"/>
        <end position="265"/>
    </location>
</feature>
<feature type="transmembrane region" description="Helical" evidence="2">
    <location>
        <begin position="27"/>
        <end position="48"/>
    </location>
</feature>
<keyword evidence="5" id="KW-1185">Reference proteome</keyword>
<evidence type="ECO:0000256" key="1">
    <source>
        <dbReference type="SAM" id="MobiDB-lite"/>
    </source>
</evidence>
<name>A0A5J9VF00_9POAL</name>
<feature type="non-terminal residue" evidence="4">
    <location>
        <position position="1"/>
    </location>
</feature>
<evidence type="ECO:0000256" key="2">
    <source>
        <dbReference type="SAM" id="Phobius"/>
    </source>
</evidence>
<feature type="signal peptide" evidence="3">
    <location>
        <begin position="1"/>
        <end position="17"/>
    </location>
</feature>
<feature type="compositionally biased region" description="Low complexity" evidence="1">
    <location>
        <begin position="304"/>
        <end position="321"/>
    </location>
</feature>
<keyword evidence="3" id="KW-0732">Signal</keyword>
<evidence type="ECO:0000256" key="3">
    <source>
        <dbReference type="SAM" id="SignalP"/>
    </source>
</evidence>
<reference evidence="4 5" key="1">
    <citation type="journal article" date="2019" name="Sci. Rep.">
        <title>A high-quality genome of Eragrostis curvula grass provides insights into Poaceae evolution and supports new strategies to enhance forage quality.</title>
        <authorList>
            <person name="Carballo J."/>
            <person name="Santos B.A.C.M."/>
            <person name="Zappacosta D."/>
            <person name="Garbus I."/>
            <person name="Selva J.P."/>
            <person name="Gallo C.A."/>
            <person name="Diaz A."/>
            <person name="Albertini E."/>
            <person name="Caccamo M."/>
            <person name="Echenique V."/>
        </authorList>
    </citation>
    <scope>NUCLEOTIDE SEQUENCE [LARGE SCALE GENOMIC DNA]</scope>
    <source>
        <strain evidence="5">cv. Victoria</strain>
        <tissue evidence="4">Leaf</tissue>
    </source>
</reference>
<feature type="transmembrane region" description="Helical" evidence="2">
    <location>
        <begin position="69"/>
        <end position="87"/>
    </location>
</feature>
<feature type="chain" id="PRO_5023904793" evidence="3">
    <location>
        <begin position="18"/>
        <end position="397"/>
    </location>
</feature>
<sequence>MLIALALALLAVNSCVAMRRARERGDVSSSIFVASSTLLLIALLATVRAHEQTGGNEAVDRRRRGQLKAVAWALSTVLTVMFAHRVAALAPTATFAALIWSMAAATVCGGFFFLFVHGRGDTDAILDARHQDAGFYVKRSCIGLGLIWRLLMYEANAPSVCSSSAHFEAAAMDLKLSGCESSRVGLEERQSSGLANGKRRKKCYRYFKRLANRDQSDSCRPASTTEPTNSPAAPAASTAARTAWAATSAAESSGTRTTAATAATSRGRETDASTDGEVAAAVSTRLSRPRSSALESRPRRSSEESVTPSSSALDSSPAFSTPLSTLRRSSFLNTSTDTSSLPSANRPAPNHCFDQFSSYRFTCISAPQQVYYSEPVATIANSPWTVSIQRKAFFFSS</sequence>
<dbReference type="InterPro" id="IPR045501">
    <property type="entry name" value="DUF6490"/>
</dbReference>
<dbReference type="PANTHER" id="PTHR46610">
    <property type="entry name" value="OS05G0181300 PROTEIN"/>
    <property type="match status" value="1"/>
</dbReference>
<keyword evidence="2" id="KW-0812">Transmembrane</keyword>
<dbReference type="EMBL" id="RWGY01000009">
    <property type="protein sequence ID" value="TVU34268.1"/>
    <property type="molecule type" value="Genomic_DNA"/>
</dbReference>
<comment type="caution">
    <text evidence="4">The sequence shown here is derived from an EMBL/GenBank/DDBJ whole genome shotgun (WGS) entry which is preliminary data.</text>
</comment>
<dbReference type="Pfam" id="PF20100">
    <property type="entry name" value="DUF6490"/>
    <property type="match status" value="1"/>
</dbReference>
<feature type="compositionally biased region" description="Low complexity" evidence="1">
    <location>
        <begin position="285"/>
        <end position="295"/>
    </location>
</feature>
<protein>
    <submittedName>
        <fullName evidence="4">Uncharacterized protein</fullName>
    </submittedName>
</protein>
<dbReference type="PANTHER" id="PTHR46610:SF9">
    <property type="match status" value="1"/>
</dbReference>
<keyword evidence="2" id="KW-1133">Transmembrane helix</keyword>
<proteinExistence type="predicted"/>
<feature type="transmembrane region" description="Helical" evidence="2">
    <location>
        <begin position="93"/>
        <end position="116"/>
    </location>
</feature>
<dbReference type="Gramene" id="TVU34268">
    <property type="protein sequence ID" value="TVU34268"/>
    <property type="gene ID" value="EJB05_16099"/>
</dbReference>
<evidence type="ECO:0000313" key="4">
    <source>
        <dbReference type="EMBL" id="TVU34268.1"/>
    </source>
</evidence>